<evidence type="ECO:0000313" key="7">
    <source>
        <dbReference type="EMBL" id="GLS03992.1"/>
    </source>
</evidence>
<gene>
    <name evidence="7" type="primary">spb</name>
    <name evidence="7" type="ORF">GCM10007860_11380</name>
</gene>
<dbReference type="SUPFAM" id="SSF81273">
    <property type="entry name" value="H-NS histone-like proteins"/>
    <property type="match status" value="1"/>
</dbReference>
<dbReference type="PANTHER" id="PTHR38097:SF2">
    <property type="entry name" value="DNA-BINDING PROTEIN STPA"/>
    <property type="match status" value="1"/>
</dbReference>
<evidence type="ECO:0000256" key="5">
    <source>
        <dbReference type="SAM" id="MobiDB-lite"/>
    </source>
</evidence>
<feature type="compositionally biased region" description="Polar residues" evidence="5">
    <location>
        <begin position="72"/>
        <end position="84"/>
    </location>
</feature>
<comment type="subcellular location">
    <subcellularLocation>
        <location evidence="1">Cytoplasm</location>
        <location evidence="1">Nucleoid</location>
    </subcellularLocation>
</comment>
<evidence type="ECO:0000256" key="1">
    <source>
        <dbReference type="ARBA" id="ARBA00004453"/>
    </source>
</evidence>
<evidence type="ECO:0000256" key="2">
    <source>
        <dbReference type="ARBA" id="ARBA00010610"/>
    </source>
</evidence>
<sequence>MDLSALTLPQLYQLQKDLDREIVRRKETDKQDLLNELQNLAAAKGFSLNEVLGLDKKAGKKGAVAPSSSKAQFRNPNDANQTWSGRGRKPQWALDWIAAGKSIDDLRI</sequence>
<feature type="region of interest" description="Disordered" evidence="5">
    <location>
        <begin position="63"/>
        <end position="86"/>
    </location>
</feature>
<dbReference type="SMART" id="SM00528">
    <property type="entry name" value="HNS"/>
    <property type="match status" value="1"/>
</dbReference>
<dbReference type="Gene3D" id="4.10.430.10">
    <property type="entry name" value="Histone-like protein H-NS, C-terminal domain"/>
    <property type="match status" value="1"/>
</dbReference>
<protein>
    <submittedName>
        <fullName evidence="7">Trans-acting regulatory protein hvrA</fullName>
    </submittedName>
</protein>
<organism evidence="7 8">
    <name type="scientific">Chitiniphilus shinanonensis</name>
    <dbReference type="NCBI Taxonomy" id="553088"/>
    <lineage>
        <taxon>Bacteria</taxon>
        <taxon>Pseudomonadati</taxon>
        <taxon>Pseudomonadota</taxon>
        <taxon>Betaproteobacteria</taxon>
        <taxon>Neisseriales</taxon>
        <taxon>Chitinibacteraceae</taxon>
        <taxon>Chitiniphilus</taxon>
    </lineage>
</organism>
<dbReference type="RefSeq" id="WP_018746818.1">
    <property type="nucleotide sequence ID" value="NZ_BAABUF010000022.1"/>
</dbReference>
<keyword evidence="8" id="KW-1185">Reference proteome</keyword>
<reference evidence="8" key="1">
    <citation type="journal article" date="2019" name="Int. J. Syst. Evol. Microbiol.">
        <title>The Global Catalogue of Microorganisms (GCM) 10K type strain sequencing project: providing services to taxonomists for standard genome sequencing and annotation.</title>
        <authorList>
            <consortium name="The Broad Institute Genomics Platform"/>
            <consortium name="The Broad Institute Genome Sequencing Center for Infectious Disease"/>
            <person name="Wu L."/>
            <person name="Ma J."/>
        </authorList>
    </citation>
    <scope>NUCLEOTIDE SEQUENCE [LARGE SCALE GENOMIC DNA]</scope>
    <source>
        <strain evidence="8">NBRC 104970</strain>
    </source>
</reference>
<feature type="domain" description="DNA-binding protein H-NS-like C-terminal" evidence="6">
    <location>
        <begin position="63"/>
        <end position="108"/>
    </location>
</feature>
<dbReference type="EMBL" id="BSOZ01000011">
    <property type="protein sequence ID" value="GLS03992.1"/>
    <property type="molecule type" value="Genomic_DNA"/>
</dbReference>
<evidence type="ECO:0000259" key="6">
    <source>
        <dbReference type="SMART" id="SM00528"/>
    </source>
</evidence>
<proteinExistence type="inferred from homology"/>
<comment type="caution">
    <text evidence="7">The sequence shown here is derived from an EMBL/GenBank/DDBJ whole genome shotgun (WGS) entry which is preliminary data.</text>
</comment>
<evidence type="ECO:0000256" key="3">
    <source>
        <dbReference type="ARBA" id="ARBA00022490"/>
    </source>
</evidence>
<dbReference type="Pfam" id="PF00816">
    <property type="entry name" value="Histone_HNS"/>
    <property type="match status" value="1"/>
</dbReference>
<evidence type="ECO:0000256" key="4">
    <source>
        <dbReference type="ARBA" id="ARBA00023125"/>
    </source>
</evidence>
<keyword evidence="3" id="KW-0963">Cytoplasm</keyword>
<dbReference type="Proteomes" id="UP001156836">
    <property type="component" value="Unassembled WGS sequence"/>
</dbReference>
<dbReference type="InterPro" id="IPR027444">
    <property type="entry name" value="H-NS_C_dom"/>
</dbReference>
<accession>A0ABQ6BRL2</accession>
<dbReference type="PANTHER" id="PTHR38097">
    <property type="match status" value="1"/>
</dbReference>
<dbReference type="InterPro" id="IPR037150">
    <property type="entry name" value="H-NS_C_dom_sf"/>
</dbReference>
<comment type="similarity">
    <text evidence="2">Belongs to the histone-like protein H-NS family.</text>
</comment>
<name>A0ABQ6BRL2_9NEIS</name>
<keyword evidence="4" id="KW-0238">DNA-binding</keyword>
<evidence type="ECO:0000313" key="8">
    <source>
        <dbReference type="Proteomes" id="UP001156836"/>
    </source>
</evidence>